<organism evidence="1 2">
    <name type="scientific">Triparma laevis f. inornata</name>
    <dbReference type="NCBI Taxonomy" id="1714386"/>
    <lineage>
        <taxon>Eukaryota</taxon>
        <taxon>Sar</taxon>
        <taxon>Stramenopiles</taxon>
        <taxon>Ochrophyta</taxon>
        <taxon>Bolidophyceae</taxon>
        <taxon>Parmales</taxon>
        <taxon>Triparmaceae</taxon>
        <taxon>Triparma</taxon>
    </lineage>
</organism>
<evidence type="ECO:0000313" key="2">
    <source>
        <dbReference type="Proteomes" id="UP001162640"/>
    </source>
</evidence>
<protein>
    <submittedName>
        <fullName evidence="1">Uncharacterized protein</fullName>
    </submittedName>
</protein>
<reference evidence="2" key="1">
    <citation type="journal article" date="2023" name="Commun. Biol.">
        <title>Genome analysis of Parmales, the sister group of diatoms, reveals the evolutionary specialization of diatoms from phago-mixotrophs to photoautotrophs.</title>
        <authorList>
            <person name="Ban H."/>
            <person name="Sato S."/>
            <person name="Yoshikawa S."/>
            <person name="Yamada K."/>
            <person name="Nakamura Y."/>
            <person name="Ichinomiya M."/>
            <person name="Sato N."/>
            <person name="Blanc-Mathieu R."/>
            <person name="Endo H."/>
            <person name="Kuwata A."/>
            <person name="Ogata H."/>
        </authorList>
    </citation>
    <scope>NUCLEOTIDE SEQUENCE [LARGE SCALE GENOMIC DNA]</scope>
</reference>
<dbReference type="AlphaFoldDB" id="A0A9W7EMI3"/>
<proteinExistence type="predicted"/>
<accession>A0A9W7EMI3</accession>
<dbReference type="InterPro" id="IPR005046">
    <property type="entry name" value="DUF285"/>
</dbReference>
<evidence type="ECO:0000313" key="1">
    <source>
        <dbReference type="EMBL" id="GMH83255.1"/>
    </source>
</evidence>
<gene>
    <name evidence="1" type="ORF">TL16_g09535</name>
</gene>
<dbReference type="Pfam" id="PF03382">
    <property type="entry name" value="DUF285"/>
    <property type="match status" value="1"/>
</dbReference>
<sequence length="89" mass="10402">MSKWNIEKCKNMYGMFYGAKKFNIDSVKNWDLSVKNTDSMFNGGENGEEAMEEYKNKRTQLLKTTRDVFRDLTSSDVATLTIKTFLRKL</sequence>
<name>A0A9W7EMI3_9STRA</name>
<comment type="caution">
    <text evidence="1">The sequence shown here is derived from an EMBL/GenBank/DDBJ whole genome shotgun (WGS) entry which is preliminary data.</text>
</comment>
<dbReference type="EMBL" id="BLQM01000325">
    <property type="protein sequence ID" value="GMH83255.1"/>
    <property type="molecule type" value="Genomic_DNA"/>
</dbReference>
<dbReference type="Proteomes" id="UP001162640">
    <property type="component" value="Unassembled WGS sequence"/>
</dbReference>